<dbReference type="AlphaFoldDB" id="A0A914I855"/>
<dbReference type="GO" id="GO:0006511">
    <property type="term" value="P:ubiquitin-dependent protein catabolic process"/>
    <property type="evidence" value="ECO:0007669"/>
    <property type="project" value="UniProtKB-UniRule"/>
</dbReference>
<dbReference type="PRINTS" id="PR00707">
    <property type="entry name" value="UBCTHYDRLASE"/>
</dbReference>
<evidence type="ECO:0000313" key="10">
    <source>
        <dbReference type="Proteomes" id="UP000887572"/>
    </source>
</evidence>
<dbReference type="Proteomes" id="UP000887572">
    <property type="component" value="Unplaced"/>
</dbReference>
<dbReference type="GO" id="GO:0004843">
    <property type="term" value="F:cysteine-type deubiquitinase activity"/>
    <property type="evidence" value="ECO:0007669"/>
    <property type="project" value="UniProtKB-EC"/>
</dbReference>
<reference evidence="11" key="1">
    <citation type="submission" date="2022-11" db="UniProtKB">
        <authorList>
            <consortium name="WormBaseParasite"/>
        </authorList>
    </citation>
    <scope>IDENTIFICATION</scope>
</reference>
<evidence type="ECO:0000256" key="6">
    <source>
        <dbReference type="ARBA" id="ARBA00022807"/>
    </source>
</evidence>
<dbReference type="PANTHER" id="PTHR10589">
    <property type="entry name" value="UBIQUITIN CARBOXYL-TERMINAL HYDROLASE"/>
    <property type="match status" value="1"/>
</dbReference>
<keyword evidence="10" id="KW-1185">Reference proteome</keyword>
<dbReference type="GO" id="GO:0016579">
    <property type="term" value="P:protein deubiquitination"/>
    <property type="evidence" value="ECO:0007669"/>
    <property type="project" value="TreeGrafter"/>
</dbReference>
<evidence type="ECO:0000256" key="4">
    <source>
        <dbReference type="ARBA" id="ARBA00022786"/>
    </source>
</evidence>
<keyword evidence="6 8" id="KW-0788">Thiol protease</keyword>
<dbReference type="PANTHER" id="PTHR10589:SF17">
    <property type="entry name" value="UBIQUITIN CARBOXYL-TERMINAL HYDROLASE"/>
    <property type="match status" value="1"/>
</dbReference>
<dbReference type="InterPro" id="IPR036959">
    <property type="entry name" value="Peptidase_C12_UCH_sf"/>
</dbReference>
<dbReference type="InterPro" id="IPR001578">
    <property type="entry name" value="Peptidase_C12_UCH"/>
</dbReference>
<evidence type="ECO:0000256" key="2">
    <source>
        <dbReference type="ARBA" id="ARBA00009326"/>
    </source>
</evidence>
<evidence type="ECO:0000256" key="5">
    <source>
        <dbReference type="ARBA" id="ARBA00022801"/>
    </source>
</evidence>
<dbReference type="EC" id="3.4.19.12" evidence="8"/>
<dbReference type="Gene3D" id="3.40.532.10">
    <property type="entry name" value="Peptidase C12, ubiquitin carboxyl-terminal hydrolase"/>
    <property type="match status" value="2"/>
</dbReference>
<dbReference type="GO" id="GO:0005737">
    <property type="term" value="C:cytoplasm"/>
    <property type="evidence" value="ECO:0007669"/>
    <property type="project" value="TreeGrafter"/>
</dbReference>
<keyword evidence="5 8" id="KW-0378">Hydrolase</keyword>
<evidence type="ECO:0000256" key="1">
    <source>
        <dbReference type="ARBA" id="ARBA00000707"/>
    </source>
</evidence>
<organism evidence="10 11">
    <name type="scientific">Globodera rostochiensis</name>
    <name type="common">Golden nematode worm</name>
    <name type="synonym">Heterodera rostochiensis</name>
    <dbReference type="NCBI Taxonomy" id="31243"/>
    <lineage>
        <taxon>Eukaryota</taxon>
        <taxon>Metazoa</taxon>
        <taxon>Ecdysozoa</taxon>
        <taxon>Nematoda</taxon>
        <taxon>Chromadorea</taxon>
        <taxon>Rhabditida</taxon>
        <taxon>Tylenchina</taxon>
        <taxon>Tylenchomorpha</taxon>
        <taxon>Tylenchoidea</taxon>
        <taxon>Heteroderidae</taxon>
        <taxon>Heteroderinae</taxon>
        <taxon>Globodera</taxon>
    </lineage>
</organism>
<evidence type="ECO:0000256" key="8">
    <source>
        <dbReference type="RuleBase" id="RU361215"/>
    </source>
</evidence>
<keyword evidence="4 8" id="KW-0833">Ubl conjugation pathway</keyword>
<dbReference type="WBParaSite" id="Gr19_v10_g8179.t1">
    <property type="protein sequence ID" value="Gr19_v10_g8179.t1"/>
    <property type="gene ID" value="Gr19_v10_g8179"/>
</dbReference>
<sequence length="184" mass="20698">MAVEDKRVTWIPLESNPEAFNKYIDKLGVKGVECHELLGFESDLIDFVPGPHMALIFCYPWRRRIHNACGTFALFHALTNNVNRIDIGNGEFFHWFGLAKQLGVDQRSDLLANNSKLAEKVDYHFISYTVHDGRLFEFDSGQEFPRDCGPSSDATLLADAGTICKKLMSQLENISCNAIVISAK</sequence>
<comment type="similarity">
    <text evidence="2 7 8">Belongs to the peptidase C12 family.</text>
</comment>
<evidence type="ECO:0000256" key="3">
    <source>
        <dbReference type="ARBA" id="ARBA00022670"/>
    </source>
</evidence>
<dbReference type="InterPro" id="IPR038765">
    <property type="entry name" value="Papain-like_cys_pep_sf"/>
</dbReference>
<evidence type="ECO:0000256" key="7">
    <source>
        <dbReference type="PROSITE-ProRule" id="PRU01393"/>
    </source>
</evidence>
<comment type="catalytic activity">
    <reaction evidence="1 8">
        <text>Thiol-dependent hydrolysis of ester, thioester, amide, peptide and isopeptide bonds formed by the C-terminal Gly of ubiquitin (a 76-residue protein attached to proteins as an intracellular targeting signal).</text>
        <dbReference type="EC" id="3.4.19.12"/>
    </reaction>
</comment>
<dbReference type="PROSITE" id="PS52048">
    <property type="entry name" value="UCH_DOMAIN"/>
    <property type="match status" value="1"/>
</dbReference>
<evidence type="ECO:0000259" key="9">
    <source>
        <dbReference type="PROSITE" id="PS52048"/>
    </source>
</evidence>
<accession>A0A914I855</accession>
<dbReference type="SUPFAM" id="SSF54001">
    <property type="entry name" value="Cysteine proteinases"/>
    <property type="match status" value="1"/>
</dbReference>
<comment type="caution">
    <text evidence="7">Lacks conserved residue(s) required for the propagation of feature annotation.</text>
</comment>
<name>A0A914I855_GLORO</name>
<keyword evidence="3 8" id="KW-0645">Protease</keyword>
<evidence type="ECO:0000313" key="11">
    <source>
        <dbReference type="WBParaSite" id="Gr19_v10_g8179.t1"/>
    </source>
</evidence>
<protein>
    <recommendedName>
        <fullName evidence="8">Ubiquitin carboxyl-terminal hydrolase</fullName>
        <ecNumber evidence="8">3.4.19.12</ecNumber>
    </recommendedName>
</protein>
<feature type="domain" description="UCH catalytic" evidence="9">
    <location>
        <begin position="9"/>
        <end position="183"/>
    </location>
</feature>
<dbReference type="Pfam" id="PF01088">
    <property type="entry name" value="Peptidase_C12"/>
    <property type="match status" value="2"/>
</dbReference>
<proteinExistence type="inferred from homology"/>